<accession>A0AAE2EER3</accession>
<dbReference type="EMBL" id="JZYG01000008">
    <property type="protein sequence ID" value="KJM39836.1"/>
    <property type="molecule type" value="Genomic_DNA"/>
</dbReference>
<name>A0AAE2EER3_ENTCL</name>
<evidence type="ECO:0000313" key="1">
    <source>
        <dbReference type="EMBL" id="KJM39836.1"/>
    </source>
</evidence>
<dbReference type="Proteomes" id="UP000033344">
    <property type="component" value="Unassembled WGS sequence"/>
</dbReference>
<dbReference type="Pfam" id="PF13988">
    <property type="entry name" value="DUF4225"/>
    <property type="match status" value="1"/>
</dbReference>
<organism evidence="1 2">
    <name type="scientific">Enterobacter cloacae subsp. cloacae</name>
    <dbReference type="NCBI Taxonomy" id="336306"/>
    <lineage>
        <taxon>Bacteria</taxon>
        <taxon>Pseudomonadati</taxon>
        <taxon>Pseudomonadota</taxon>
        <taxon>Gammaproteobacteria</taxon>
        <taxon>Enterobacterales</taxon>
        <taxon>Enterobacteriaceae</taxon>
        <taxon>Enterobacter</taxon>
        <taxon>Enterobacter cloacae complex</taxon>
    </lineage>
</organism>
<evidence type="ECO:0000313" key="2">
    <source>
        <dbReference type="Proteomes" id="UP000033344"/>
    </source>
</evidence>
<sequence>MYNHNRDKNRFEHKVREIELLTEQISAKHLFYGTSGLFFEIQQLVGHLKREIESHCLTFLGGTQILDEQIRHLREQDDLLTFNRAKMFIVVEKNQATTTTIALKQIGFVAGGAQVYGGASLCVGSLGLACAAYGAPMIAHGLNNVYENGYYLLFREEQSGTVREAYRFAAKKLGYGNNQADLIYGVIDLSLSAYGAGRKVLASREKSWSLFHNIQSDYIRGWQEASKTAITLDATSSSITGWQMYQIAKEN</sequence>
<gene>
    <name evidence="1" type="ORF">SS44_06600</name>
</gene>
<comment type="caution">
    <text evidence="1">The sequence shown here is derived from an EMBL/GenBank/DDBJ whole genome shotgun (WGS) entry which is preliminary data.</text>
</comment>
<dbReference type="InterPro" id="IPR025320">
    <property type="entry name" value="DUF4225"/>
</dbReference>
<reference evidence="1 2" key="1">
    <citation type="submission" date="2015-03" db="EMBL/GenBank/DDBJ databases">
        <authorList>
            <person name="McCorrison J."/>
            <person name="Sanka R."/>
            <person name="Adams M."/>
            <person name="Brinkac L."/>
            <person name="Nierman W."/>
            <person name="Sutton G."/>
            <person name="Nelson K."/>
            <person name="Kiedrowski L."/>
            <person name="Guerrero D."/>
            <person name="Bonomo R."/>
        </authorList>
    </citation>
    <scope>NUCLEOTIDE SEQUENCE [LARGE SCALE GENOMIC DNA]</scope>
    <source>
        <strain evidence="1 2">42324</strain>
    </source>
</reference>
<evidence type="ECO:0008006" key="3">
    <source>
        <dbReference type="Google" id="ProtNLM"/>
    </source>
</evidence>
<protein>
    <recommendedName>
        <fullName evidence="3">DUF4225 domain-containing protein</fullName>
    </recommendedName>
</protein>
<dbReference type="RefSeq" id="WP_040021465.1">
    <property type="nucleotide sequence ID" value="NZ_JAHAUZ010000002.1"/>
</dbReference>
<dbReference type="AlphaFoldDB" id="A0AAE2EER3"/>
<proteinExistence type="predicted"/>